<dbReference type="Proteomes" id="UP000295023">
    <property type="component" value="Unassembled WGS sequence"/>
</dbReference>
<dbReference type="SUPFAM" id="SSF51905">
    <property type="entry name" value="FAD/NAD(P)-binding domain"/>
    <property type="match status" value="1"/>
</dbReference>
<sequence>MHQPATQPRPSIFYRYRVHPFRRPPEMDGAATEVPVTVVGAGPIGLLTALTLARLGCRCVLLESELQVSQGSRAIVLTRRSQEILHTAGVIAPFLAKGLPWTHGRSFYRGREVYRMEMPHDPDDRFLPGLNIQQQYIEEYLVAAIAAEPLIDLRWGSKVVGLAQDAAGATLRVDTPEGEYELRTGWVVAADGGRSAIRRLLGLRMEGRAYAGSFVIADIRADLGLPTERLCFFDPDWNPGNNVLVHREPDGIWRLDFRLPDGETAEAALEPRRLAERIDAILAMVGRPVPWEMDWAAVYSASTLTLPDYVVGRTCFVGDAAHLLPIFGVRGANTGFQDADALAWRLALVARGLAPSSLLRSYSGERVGAAREICEEAGRSTRFMTPPSEGFRLMRDAVLSFTLSEAFCKDLLHWRTSRPHTYADSPLNSEDGGFEGGVTPGAPLKDVRLGEDEHLYDHLGRGFQLIAFAGPQGPDAALEAVLRAAAEARLPVARLLVSPRPLPGRAERVVLDPEGRIAARYAAGPGAAYLARPDTHVCARWRRATPEGLHAALARACGEG</sequence>
<feature type="domain" description="FAD-binding" evidence="4">
    <location>
        <begin position="33"/>
        <end position="375"/>
    </location>
</feature>
<dbReference type="PANTHER" id="PTHR43004">
    <property type="entry name" value="TRK SYSTEM POTASSIUM UPTAKE PROTEIN"/>
    <property type="match status" value="1"/>
</dbReference>
<evidence type="ECO:0000256" key="1">
    <source>
        <dbReference type="ARBA" id="ARBA00001974"/>
    </source>
</evidence>
<proteinExistence type="predicted"/>
<keyword evidence="6" id="KW-1185">Reference proteome</keyword>
<dbReference type="AlphaFoldDB" id="A0A4R4DP60"/>
<evidence type="ECO:0000256" key="2">
    <source>
        <dbReference type="ARBA" id="ARBA00022630"/>
    </source>
</evidence>
<dbReference type="Gene3D" id="3.40.30.120">
    <property type="match status" value="1"/>
</dbReference>
<evidence type="ECO:0000259" key="4">
    <source>
        <dbReference type="Pfam" id="PF01494"/>
    </source>
</evidence>
<dbReference type="NCBIfam" id="NF006002">
    <property type="entry name" value="PRK08132.1"/>
    <property type="match status" value="1"/>
</dbReference>
<dbReference type="GO" id="GO:0016709">
    <property type="term" value="F:oxidoreductase activity, acting on paired donors, with incorporation or reduction of molecular oxygen, NAD(P)H as one donor, and incorporation of one atom of oxygen"/>
    <property type="evidence" value="ECO:0007669"/>
    <property type="project" value="UniProtKB-ARBA"/>
</dbReference>
<gene>
    <name evidence="5" type="ORF">EXY23_10565</name>
</gene>
<dbReference type="OrthoDB" id="9791689at2"/>
<comment type="caution">
    <text evidence="5">The sequence shown here is derived from an EMBL/GenBank/DDBJ whole genome shotgun (WGS) entry which is preliminary data.</text>
</comment>
<keyword evidence="5" id="KW-0560">Oxidoreductase</keyword>
<dbReference type="Gene3D" id="3.30.70.2450">
    <property type="match status" value="1"/>
</dbReference>
<dbReference type="EMBL" id="SKBM01000008">
    <property type="protein sequence ID" value="TCZ63342.1"/>
    <property type="molecule type" value="Genomic_DNA"/>
</dbReference>
<reference evidence="5 6" key="1">
    <citation type="submission" date="2019-03" db="EMBL/GenBank/DDBJ databases">
        <title>Paracraurococcus aquatilis NE82 genome sequence.</title>
        <authorList>
            <person name="Zhao Y."/>
            <person name="Du Z."/>
        </authorList>
    </citation>
    <scope>NUCLEOTIDE SEQUENCE [LARGE SCALE GENOMIC DNA]</scope>
    <source>
        <strain evidence="5 6">NE82</strain>
    </source>
</reference>
<dbReference type="Gene3D" id="3.50.50.60">
    <property type="entry name" value="FAD/NAD(P)-binding domain"/>
    <property type="match status" value="1"/>
</dbReference>
<dbReference type="RefSeq" id="WP_132288211.1">
    <property type="nucleotide sequence ID" value="NZ_SKBM01000008.1"/>
</dbReference>
<dbReference type="InterPro" id="IPR002938">
    <property type="entry name" value="FAD-bd"/>
</dbReference>
<keyword evidence="3" id="KW-0274">FAD</keyword>
<evidence type="ECO:0000313" key="5">
    <source>
        <dbReference type="EMBL" id="TCZ63342.1"/>
    </source>
</evidence>
<dbReference type="InterPro" id="IPR050641">
    <property type="entry name" value="RIFMO-like"/>
</dbReference>
<dbReference type="PANTHER" id="PTHR43004:SF19">
    <property type="entry name" value="BINDING MONOOXYGENASE, PUTATIVE (JCVI)-RELATED"/>
    <property type="match status" value="1"/>
</dbReference>
<name>A0A4R4DP60_9PROT</name>
<comment type="cofactor">
    <cofactor evidence="1">
        <name>FAD</name>
        <dbReference type="ChEBI" id="CHEBI:57692"/>
    </cofactor>
</comment>
<evidence type="ECO:0000313" key="6">
    <source>
        <dbReference type="Proteomes" id="UP000295023"/>
    </source>
</evidence>
<dbReference type="PRINTS" id="PR00420">
    <property type="entry name" value="RNGMNOXGNASE"/>
</dbReference>
<dbReference type="InterPro" id="IPR036188">
    <property type="entry name" value="FAD/NAD-bd_sf"/>
</dbReference>
<protein>
    <submittedName>
        <fullName evidence="5">Monooxygenase</fullName>
    </submittedName>
</protein>
<accession>A0A4R4DP60</accession>
<keyword evidence="5" id="KW-0503">Monooxygenase</keyword>
<evidence type="ECO:0000256" key="3">
    <source>
        <dbReference type="ARBA" id="ARBA00022827"/>
    </source>
</evidence>
<organism evidence="5 6">
    <name type="scientific">Roseicella aquatilis</name>
    <dbReference type="NCBI Taxonomy" id="2527868"/>
    <lineage>
        <taxon>Bacteria</taxon>
        <taxon>Pseudomonadati</taxon>
        <taxon>Pseudomonadota</taxon>
        <taxon>Alphaproteobacteria</taxon>
        <taxon>Acetobacterales</taxon>
        <taxon>Roseomonadaceae</taxon>
        <taxon>Roseicella</taxon>
    </lineage>
</organism>
<keyword evidence="2" id="KW-0285">Flavoprotein</keyword>
<dbReference type="Pfam" id="PF01494">
    <property type="entry name" value="FAD_binding_3"/>
    <property type="match status" value="1"/>
</dbReference>
<dbReference type="GO" id="GO:0071949">
    <property type="term" value="F:FAD binding"/>
    <property type="evidence" value="ECO:0007669"/>
    <property type="project" value="InterPro"/>
</dbReference>